<dbReference type="AlphaFoldDB" id="A0A1B0CD47"/>
<keyword evidence="3" id="KW-0964">Secreted</keyword>
<comment type="subcellular location">
    <subcellularLocation>
        <location evidence="1">Secreted</location>
    </subcellularLocation>
</comment>
<reference evidence="5" key="1">
    <citation type="submission" date="2020-05" db="UniProtKB">
        <authorList>
            <consortium name="EnsemblMetazoa"/>
        </authorList>
    </citation>
    <scope>IDENTIFICATION</scope>
    <source>
        <strain evidence="5">Jacobina</strain>
    </source>
</reference>
<keyword evidence="4" id="KW-0800">Toxin</keyword>
<dbReference type="Gene3D" id="1.10.238.20">
    <property type="entry name" value="Pheromone/general odorant binding protein domain"/>
    <property type="match status" value="1"/>
</dbReference>
<organism evidence="5 6">
    <name type="scientific">Lutzomyia longipalpis</name>
    <name type="common">Sand fly</name>
    <dbReference type="NCBI Taxonomy" id="7200"/>
    <lineage>
        <taxon>Eukaryota</taxon>
        <taxon>Metazoa</taxon>
        <taxon>Ecdysozoa</taxon>
        <taxon>Arthropoda</taxon>
        <taxon>Hexapoda</taxon>
        <taxon>Insecta</taxon>
        <taxon>Pterygota</taxon>
        <taxon>Neoptera</taxon>
        <taxon>Endopterygota</taxon>
        <taxon>Diptera</taxon>
        <taxon>Nematocera</taxon>
        <taxon>Psychodoidea</taxon>
        <taxon>Psychodidae</taxon>
        <taxon>Lutzomyia</taxon>
        <taxon>Lutzomyia</taxon>
    </lineage>
</organism>
<dbReference type="Pfam" id="PF01395">
    <property type="entry name" value="PBP_GOBP"/>
    <property type="match status" value="1"/>
</dbReference>
<evidence type="ECO:0000313" key="6">
    <source>
        <dbReference type="Proteomes" id="UP000092461"/>
    </source>
</evidence>
<dbReference type="Proteomes" id="UP000092461">
    <property type="component" value="Unassembled WGS sequence"/>
</dbReference>
<dbReference type="CDD" id="cd23992">
    <property type="entry name" value="PBP_GOBP"/>
    <property type="match status" value="1"/>
</dbReference>
<dbReference type="GO" id="GO:0042048">
    <property type="term" value="P:olfactory behavior"/>
    <property type="evidence" value="ECO:0007669"/>
    <property type="project" value="TreeGrafter"/>
</dbReference>
<name>A0A1B0CD47_LUTLO</name>
<evidence type="ECO:0000256" key="4">
    <source>
        <dbReference type="ARBA" id="ARBA00022656"/>
    </source>
</evidence>
<evidence type="ECO:0000313" key="5">
    <source>
        <dbReference type="EnsemblMetazoa" id="LLOJ002267-PA"/>
    </source>
</evidence>
<dbReference type="InterPro" id="IPR006170">
    <property type="entry name" value="PBP/GOBP"/>
</dbReference>
<keyword evidence="6" id="KW-1185">Reference proteome</keyword>
<dbReference type="VEuPathDB" id="VectorBase:LLONM1_004579"/>
<protein>
    <submittedName>
        <fullName evidence="5">Uncharacterized protein</fullName>
    </submittedName>
</protein>
<dbReference type="VEuPathDB" id="VectorBase:LLOJ002267"/>
<dbReference type="GO" id="GO:0035275">
    <property type="term" value="F:dibutyl phthalate binding"/>
    <property type="evidence" value="ECO:0007669"/>
    <property type="project" value="TreeGrafter"/>
</dbReference>
<evidence type="ECO:0000256" key="1">
    <source>
        <dbReference type="ARBA" id="ARBA00004613"/>
    </source>
</evidence>
<dbReference type="EnsemblMetazoa" id="LLOJ002267-RA">
    <property type="protein sequence ID" value="LLOJ002267-PA"/>
    <property type="gene ID" value="LLOJ002267"/>
</dbReference>
<sequence>MQKAGELVRSICQPKFKISDEQANGFGKAQFPDDKNSKCYVNCIFENIQSMKRGKFQFEATKKQAEILLPDDMREASIKAMVACKGATDGIKDPCEAAYSLLKCLHSNHEDFFFP</sequence>
<dbReference type="GO" id="GO:0007608">
    <property type="term" value="P:sensory perception of smell"/>
    <property type="evidence" value="ECO:0007669"/>
    <property type="project" value="TreeGrafter"/>
</dbReference>
<dbReference type="GO" id="GO:0005576">
    <property type="term" value="C:extracellular region"/>
    <property type="evidence" value="ECO:0007669"/>
    <property type="project" value="UniProtKB-SubCell"/>
</dbReference>
<dbReference type="SMART" id="SM00708">
    <property type="entry name" value="PhBP"/>
    <property type="match status" value="1"/>
</dbReference>
<dbReference type="GO" id="GO:0005549">
    <property type="term" value="F:odorant binding"/>
    <property type="evidence" value="ECO:0007669"/>
    <property type="project" value="InterPro"/>
</dbReference>
<dbReference type="PANTHER" id="PTHR21364">
    <property type="entry name" value="GENERAL ODORANT-BINDING PROTEIN 19A"/>
    <property type="match status" value="1"/>
</dbReference>
<dbReference type="GO" id="GO:0090729">
    <property type="term" value="F:toxin activity"/>
    <property type="evidence" value="ECO:0007669"/>
    <property type="project" value="UniProtKB-KW"/>
</dbReference>
<accession>A0A1B0CD47</accession>
<dbReference type="EMBL" id="AJWK01007413">
    <property type="status" value="NOT_ANNOTATED_CDS"/>
    <property type="molecule type" value="Genomic_DNA"/>
</dbReference>
<dbReference type="SUPFAM" id="SSF47565">
    <property type="entry name" value="Insect pheromone/odorant-binding proteins"/>
    <property type="match status" value="1"/>
</dbReference>
<dbReference type="InterPro" id="IPR036728">
    <property type="entry name" value="PBP_GOBP_sf"/>
</dbReference>
<evidence type="ECO:0000256" key="3">
    <source>
        <dbReference type="ARBA" id="ARBA00022525"/>
    </source>
</evidence>
<dbReference type="FunFam" id="1.10.238.20:FF:000001">
    <property type="entry name" value="General odorant-binding protein lush"/>
    <property type="match status" value="1"/>
</dbReference>
<proteinExistence type="inferred from homology"/>
<comment type="similarity">
    <text evidence="2">Belongs to the PBP/GOBP family.</text>
</comment>
<dbReference type="PANTHER" id="PTHR21364:SF2">
    <property type="entry name" value="GENERAL ODORANT-BINDING PROTEIN 19A"/>
    <property type="match status" value="1"/>
</dbReference>
<evidence type="ECO:0000256" key="2">
    <source>
        <dbReference type="ARBA" id="ARBA00008098"/>
    </source>
</evidence>